<dbReference type="PANTHER" id="PTHR43591:SF24">
    <property type="entry name" value="2-METHOXY-6-POLYPRENYL-1,4-BENZOQUINOL METHYLASE, MITOCHONDRIAL"/>
    <property type="match status" value="1"/>
</dbReference>
<dbReference type="SUPFAM" id="SSF53335">
    <property type="entry name" value="S-adenosyl-L-methionine-dependent methyltransferases"/>
    <property type="match status" value="1"/>
</dbReference>
<gene>
    <name evidence="5" type="ORF">AVDCRST_MAG93-7944</name>
</gene>
<dbReference type="InterPro" id="IPR017941">
    <property type="entry name" value="Rieske_2Fe-2S"/>
</dbReference>
<dbReference type="Pfam" id="PF01209">
    <property type="entry name" value="Ubie_methyltran"/>
    <property type="match status" value="1"/>
</dbReference>
<dbReference type="InterPro" id="IPR029063">
    <property type="entry name" value="SAM-dependent_MTases_sf"/>
</dbReference>
<keyword evidence="1" id="KW-0489">Methyltransferase</keyword>
<keyword evidence="2" id="KW-0808">Transferase</keyword>
<feature type="non-terminal residue" evidence="5">
    <location>
        <position position="1"/>
    </location>
</feature>
<reference evidence="5" key="1">
    <citation type="submission" date="2020-02" db="EMBL/GenBank/DDBJ databases">
        <authorList>
            <person name="Meier V. D."/>
        </authorList>
    </citation>
    <scope>NUCLEOTIDE SEQUENCE</scope>
    <source>
        <strain evidence="5">AVDCRST_MAG93</strain>
    </source>
</reference>
<dbReference type="Gene3D" id="3.40.50.150">
    <property type="entry name" value="Vaccinia Virus protein VP39"/>
    <property type="match status" value="1"/>
</dbReference>
<dbReference type="GO" id="GO:0051537">
    <property type="term" value="F:2 iron, 2 sulfur cluster binding"/>
    <property type="evidence" value="ECO:0007669"/>
    <property type="project" value="InterPro"/>
</dbReference>
<dbReference type="AlphaFoldDB" id="A0A6J4MQ02"/>
<keyword evidence="3" id="KW-0949">S-adenosyl-L-methionine</keyword>
<evidence type="ECO:0000313" key="5">
    <source>
        <dbReference type="EMBL" id="CAA9365537.1"/>
    </source>
</evidence>
<accession>A0A6J4MQ02</accession>
<dbReference type="GO" id="GO:0008168">
    <property type="term" value="F:methyltransferase activity"/>
    <property type="evidence" value="ECO:0007669"/>
    <property type="project" value="UniProtKB-KW"/>
</dbReference>
<dbReference type="GO" id="GO:0032259">
    <property type="term" value="P:methylation"/>
    <property type="evidence" value="ECO:0007669"/>
    <property type="project" value="UniProtKB-KW"/>
</dbReference>
<evidence type="ECO:0000256" key="3">
    <source>
        <dbReference type="ARBA" id="ARBA00022691"/>
    </source>
</evidence>
<protein>
    <recommendedName>
        <fullName evidence="4">Rieske domain-containing protein</fullName>
    </recommendedName>
</protein>
<dbReference type="PROSITE" id="PS51296">
    <property type="entry name" value="RIESKE"/>
    <property type="match status" value="1"/>
</dbReference>
<dbReference type="InterPro" id="IPR004033">
    <property type="entry name" value="UbiE/COQ5_MeTrFase"/>
</dbReference>
<evidence type="ECO:0000259" key="4">
    <source>
        <dbReference type="PROSITE" id="PS51296"/>
    </source>
</evidence>
<evidence type="ECO:0000256" key="1">
    <source>
        <dbReference type="ARBA" id="ARBA00022603"/>
    </source>
</evidence>
<feature type="domain" description="Rieske" evidence="4">
    <location>
        <begin position="1"/>
        <end position="93"/>
    </location>
</feature>
<dbReference type="PANTHER" id="PTHR43591">
    <property type="entry name" value="METHYLTRANSFERASE"/>
    <property type="match status" value="1"/>
</dbReference>
<dbReference type="PROSITE" id="PS51608">
    <property type="entry name" value="SAM_MT_UBIE"/>
    <property type="match status" value="1"/>
</dbReference>
<proteinExistence type="predicted"/>
<evidence type="ECO:0000256" key="2">
    <source>
        <dbReference type="ARBA" id="ARBA00022679"/>
    </source>
</evidence>
<dbReference type="CDD" id="cd02440">
    <property type="entry name" value="AdoMet_MTases"/>
    <property type="match status" value="1"/>
</dbReference>
<dbReference type="EMBL" id="CADCTR010002670">
    <property type="protein sequence ID" value="CAA9365537.1"/>
    <property type="molecule type" value="Genomic_DNA"/>
</dbReference>
<organism evidence="5">
    <name type="scientific">uncultured Chloroflexia bacterium</name>
    <dbReference type="NCBI Taxonomy" id="1672391"/>
    <lineage>
        <taxon>Bacteria</taxon>
        <taxon>Bacillati</taxon>
        <taxon>Chloroflexota</taxon>
        <taxon>Chloroflexia</taxon>
        <taxon>environmental samples</taxon>
    </lineage>
</organism>
<name>A0A6J4MQ02_9CHLR</name>
<sequence length="176" mass="19570">TGTGDFLAIMREEIPRALVVGVDFSRSMMRRGIEHYGPVLGAGGFVGGDALRLPFHDDTFDAITTGFTMRNVGDLPQALRELWRVGRPGMRMVCLEVARPRSAVVRLGHRFYFHIVVPRVAGFLSGHRDAYAYLPQSAEHFPAPEQLCELLRAAGWRNPRYRLLGLGAVAIHTAEK</sequence>